<evidence type="ECO:0000256" key="1">
    <source>
        <dbReference type="ARBA" id="ARBA00004123"/>
    </source>
</evidence>
<evidence type="ECO:0000256" key="5">
    <source>
        <dbReference type="ARBA" id="ARBA00022833"/>
    </source>
</evidence>
<dbReference type="PANTHER" id="PTHR23226:SF416">
    <property type="entry name" value="FI01424P"/>
    <property type="match status" value="1"/>
</dbReference>
<evidence type="ECO:0000256" key="7">
    <source>
        <dbReference type="PROSITE-ProRule" id="PRU00042"/>
    </source>
</evidence>
<keyword evidence="6" id="KW-0539">Nucleus</keyword>
<proteinExistence type="predicted"/>
<feature type="domain" description="C2H2-type" evidence="10">
    <location>
        <begin position="332"/>
        <end position="359"/>
    </location>
</feature>
<feature type="binding site" evidence="8">
    <location>
        <position position="16"/>
    </location>
    <ligand>
        <name>Zn(2+)</name>
        <dbReference type="ChEBI" id="CHEBI:29105"/>
    </ligand>
</feature>
<evidence type="ECO:0000256" key="6">
    <source>
        <dbReference type="ARBA" id="ARBA00023242"/>
    </source>
</evidence>
<dbReference type="Gene3D" id="3.30.160.60">
    <property type="entry name" value="Classic Zinc Finger"/>
    <property type="match status" value="4"/>
</dbReference>
<keyword evidence="4 7" id="KW-0863">Zinc-finger</keyword>
<sequence length="387" mass="45068">MAAKTWKIEKDLCRCCHAEGTFDNLAEPRTFLEKEEVYTDMLRECLDVDIPPVPGELCAITYTICTACITRLRDACNFKKQVQDCEQRFMTMYYKNAIQGVKPETVVKEELEVSLELQQSEDEILVLKKEEDDDDEDALMDFTNDDDDLSDDFPIKRPTTSTKTRSKAKPKPKPSPVKKEKPPPKKKVEAKPVKEKKGQVLYDDCTTTKDDDGKTIYQCNVCSKQFKKRPNFSQHYRTVHLKQRLKLRSCHLCEVKVPSWMRAFHMEEKHGLPAPSCGACGKKFAFPWKVLRHQKFHHMGESDFCCNVCNMSFISRSKLEDHQKKHEPERPFECEVCHKRFRWPNNLKTHMNIHLNNKPHVCKICGGAFSQQSSLSYHIKRHHPNNE</sequence>
<keyword evidence="5 8" id="KW-0862">Zinc</keyword>
<accession>A0A6J1N4G5</accession>
<dbReference type="GO" id="GO:0008270">
    <property type="term" value="F:zinc ion binding"/>
    <property type="evidence" value="ECO:0007669"/>
    <property type="project" value="UniProtKB-UniRule"/>
</dbReference>
<feature type="region of interest" description="Disordered" evidence="9">
    <location>
        <begin position="128"/>
        <end position="194"/>
    </location>
</feature>
<evidence type="ECO:0000259" key="10">
    <source>
        <dbReference type="PROSITE" id="PS50157"/>
    </source>
</evidence>
<dbReference type="InterPro" id="IPR012934">
    <property type="entry name" value="Znf_AD"/>
</dbReference>
<evidence type="ECO:0000313" key="13">
    <source>
        <dbReference type="RefSeq" id="XP_023939893.2"/>
    </source>
</evidence>
<dbReference type="GO" id="GO:0000978">
    <property type="term" value="F:RNA polymerase II cis-regulatory region sequence-specific DNA binding"/>
    <property type="evidence" value="ECO:0007669"/>
    <property type="project" value="TreeGrafter"/>
</dbReference>
<dbReference type="GO" id="GO:0005634">
    <property type="term" value="C:nucleus"/>
    <property type="evidence" value="ECO:0007669"/>
    <property type="project" value="UniProtKB-SubCell"/>
</dbReference>
<evidence type="ECO:0000256" key="2">
    <source>
        <dbReference type="ARBA" id="ARBA00022723"/>
    </source>
</evidence>
<keyword evidence="2 8" id="KW-0479">Metal-binding</keyword>
<dbReference type="Proteomes" id="UP001652582">
    <property type="component" value="Chromosome 26"/>
</dbReference>
<protein>
    <submittedName>
        <fullName evidence="13">Zinc finger protein 287 isoform X4</fullName>
    </submittedName>
</protein>
<gene>
    <name evidence="13" type="primary">LOC112047134</name>
</gene>
<feature type="domain" description="C2H2-type" evidence="10">
    <location>
        <begin position="217"/>
        <end position="245"/>
    </location>
</feature>
<dbReference type="GO" id="GO:0000981">
    <property type="term" value="F:DNA-binding transcription factor activity, RNA polymerase II-specific"/>
    <property type="evidence" value="ECO:0007669"/>
    <property type="project" value="TreeGrafter"/>
</dbReference>
<evidence type="ECO:0000256" key="9">
    <source>
        <dbReference type="SAM" id="MobiDB-lite"/>
    </source>
</evidence>
<name>A0A6J1N4G5_BICAN</name>
<feature type="domain" description="C2H2-type" evidence="10">
    <location>
        <begin position="360"/>
        <end position="387"/>
    </location>
</feature>
<dbReference type="GeneID" id="112047134"/>
<dbReference type="PROSITE" id="PS00028">
    <property type="entry name" value="ZINC_FINGER_C2H2_1"/>
    <property type="match status" value="5"/>
</dbReference>
<dbReference type="PROSITE" id="PS50157">
    <property type="entry name" value="ZINC_FINGER_C2H2_2"/>
    <property type="match status" value="5"/>
</dbReference>
<dbReference type="Pfam" id="PF00096">
    <property type="entry name" value="zf-C2H2"/>
    <property type="match status" value="3"/>
</dbReference>
<dbReference type="AlphaFoldDB" id="A0A6J1N4G5"/>
<feature type="compositionally biased region" description="Acidic residues" evidence="9">
    <location>
        <begin position="131"/>
        <end position="151"/>
    </location>
</feature>
<evidence type="ECO:0000256" key="8">
    <source>
        <dbReference type="PROSITE-ProRule" id="PRU01263"/>
    </source>
</evidence>
<comment type="subcellular location">
    <subcellularLocation>
        <location evidence="1">Nucleus</location>
    </subcellularLocation>
</comment>
<feature type="domain" description="ZAD" evidence="11">
    <location>
        <begin position="11"/>
        <end position="92"/>
    </location>
</feature>
<evidence type="ECO:0000256" key="3">
    <source>
        <dbReference type="ARBA" id="ARBA00022737"/>
    </source>
</evidence>
<keyword evidence="12" id="KW-1185">Reference proteome</keyword>
<dbReference type="RefSeq" id="XP_023939893.2">
    <property type="nucleotide sequence ID" value="XM_024084125.2"/>
</dbReference>
<dbReference type="PANTHER" id="PTHR23226">
    <property type="entry name" value="ZINC FINGER AND SCAN DOMAIN-CONTAINING"/>
    <property type="match status" value="1"/>
</dbReference>
<evidence type="ECO:0000259" key="11">
    <source>
        <dbReference type="PROSITE" id="PS51915"/>
    </source>
</evidence>
<dbReference type="Pfam" id="PF13894">
    <property type="entry name" value="zf-C2H2_4"/>
    <property type="match status" value="1"/>
</dbReference>
<dbReference type="SUPFAM" id="SSF57667">
    <property type="entry name" value="beta-beta-alpha zinc fingers"/>
    <property type="match status" value="3"/>
</dbReference>
<dbReference type="InterPro" id="IPR013087">
    <property type="entry name" value="Znf_C2H2_type"/>
</dbReference>
<dbReference type="SMART" id="SM00355">
    <property type="entry name" value="ZnF_C2H2"/>
    <property type="match status" value="6"/>
</dbReference>
<feature type="domain" description="C2H2-type" evidence="10">
    <location>
        <begin position="275"/>
        <end position="303"/>
    </location>
</feature>
<organism evidence="12 13">
    <name type="scientific">Bicyclus anynana</name>
    <name type="common">Squinting bush brown butterfly</name>
    <dbReference type="NCBI Taxonomy" id="110368"/>
    <lineage>
        <taxon>Eukaryota</taxon>
        <taxon>Metazoa</taxon>
        <taxon>Ecdysozoa</taxon>
        <taxon>Arthropoda</taxon>
        <taxon>Hexapoda</taxon>
        <taxon>Insecta</taxon>
        <taxon>Pterygota</taxon>
        <taxon>Neoptera</taxon>
        <taxon>Endopterygota</taxon>
        <taxon>Lepidoptera</taxon>
        <taxon>Glossata</taxon>
        <taxon>Ditrysia</taxon>
        <taxon>Papilionoidea</taxon>
        <taxon>Nymphalidae</taxon>
        <taxon>Satyrinae</taxon>
        <taxon>Satyrini</taxon>
        <taxon>Mycalesina</taxon>
        <taxon>Bicyclus</taxon>
    </lineage>
</organism>
<evidence type="ECO:0000256" key="4">
    <source>
        <dbReference type="ARBA" id="ARBA00022771"/>
    </source>
</evidence>
<feature type="domain" description="C2H2-type" evidence="10">
    <location>
        <begin position="304"/>
        <end position="331"/>
    </location>
</feature>
<dbReference type="OrthoDB" id="8685330at2759"/>
<feature type="compositionally biased region" description="Basic and acidic residues" evidence="9">
    <location>
        <begin position="177"/>
        <end position="194"/>
    </location>
</feature>
<feature type="binding site" evidence="8">
    <location>
        <position position="68"/>
    </location>
    <ligand>
        <name>Zn(2+)</name>
        <dbReference type="ChEBI" id="CHEBI:29105"/>
    </ligand>
</feature>
<dbReference type="SMART" id="SM00868">
    <property type="entry name" value="zf-AD"/>
    <property type="match status" value="1"/>
</dbReference>
<evidence type="ECO:0000313" key="12">
    <source>
        <dbReference type="Proteomes" id="UP001652582"/>
    </source>
</evidence>
<dbReference type="PROSITE" id="PS51915">
    <property type="entry name" value="ZAD"/>
    <property type="match status" value="1"/>
</dbReference>
<reference evidence="13" key="1">
    <citation type="submission" date="2025-08" db="UniProtKB">
        <authorList>
            <consortium name="RefSeq"/>
        </authorList>
    </citation>
    <scope>IDENTIFICATION</scope>
</reference>
<feature type="binding site" evidence="8">
    <location>
        <position position="65"/>
    </location>
    <ligand>
        <name>Zn(2+)</name>
        <dbReference type="ChEBI" id="CHEBI:29105"/>
    </ligand>
</feature>
<dbReference type="InterPro" id="IPR036236">
    <property type="entry name" value="Znf_C2H2_sf"/>
</dbReference>
<keyword evidence="3" id="KW-0677">Repeat</keyword>
<feature type="binding site" evidence="8">
    <location>
        <position position="13"/>
    </location>
    <ligand>
        <name>Zn(2+)</name>
        <dbReference type="ChEBI" id="CHEBI:29105"/>
    </ligand>
</feature>